<evidence type="ECO:0000256" key="3">
    <source>
        <dbReference type="ARBA" id="ARBA00022723"/>
    </source>
</evidence>
<dbReference type="AlphaFoldDB" id="A0AAJ6YTA5"/>
<dbReference type="Proteomes" id="UP000695007">
    <property type="component" value="Unplaced"/>
</dbReference>
<dbReference type="InterPro" id="IPR002083">
    <property type="entry name" value="MATH/TRAF_dom"/>
</dbReference>
<dbReference type="GO" id="GO:0051865">
    <property type="term" value="P:protein autoubiquitination"/>
    <property type="evidence" value="ECO:0007669"/>
    <property type="project" value="TreeGrafter"/>
</dbReference>
<feature type="domain" description="MATH" evidence="10">
    <location>
        <begin position="290"/>
        <end position="417"/>
    </location>
</feature>
<dbReference type="PROSITE" id="PS50089">
    <property type="entry name" value="ZF_RING_2"/>
    <property type="match status" value="1"/>
</dbReference>
<dbReference type="CDD" id="cd19779">
    <property type="entry name" value="Bbox2_TRIM37_C-VIII"/>
    <property type="match status" value="1"/>
</dbReference>
<accession>A0AAJ6YTA5</accession>
<dbReference type="InterPro" id="IPR013083">
    <property type="entry name" value="Znf_RING/FYVE/PHD"/>
</dbReference>
<dbReference type="PANTHER" id="PTHR36754">
    <property type="entry name" value="E3 UBIQUITIN-PROTEIN LIGASE TRIM37"/>
    <property type="match status" value="1"/>
</dbReference>
<dbReference type="GO" id="GO:0005778">
    <property type="term" value="C:peroxisomal membrane"/>
    <property type="evidence" value="ECO:0007669"/>
    <property type="project" value="TreeGrafter"/>
</dbReference>
<dbReference type="Pfam" id="PF00643">
    <property type="entry name" value="zf-B_box"/>
    <property type="match status" value="1"/>
</dbReference>
<dbReference type="Gene3D" id="3.30.40.10">
    <property type="entry name" value="Zinc/RING finger domain, C3HC4 (zinc finger)"/>
    <property type="match status" value="1"/>
</dbReference>
<dbReference type="GO" id="GO:0070842">
    <property type="term" value="P:aggresome assembly"/>
    <property type="evidence" value="ECO:0007669"/>
    <property type="project" value="TreeGrafter"/>
</dbReference>
<dbReference type="GO" id="GO:0006513">
    <property type="term" value="P:protein monoubiquitination"/>
    <property type="evidence" value="ECO:0007669"/>
    <property type="project" value="TreeGrafter"/>
</dbReference>
<keyword evidence="4 6" id="KW-0863">Zinc-finger</keyword>
<dbReference type="PROSITE" id="PS50144">
    <property type="entry name" value="MATH"/>
    <property type="match status" value="1"/>
</dbReference>
<reference evidence="12" key="1">
    <citation type="submission" date="2025-08" db="UniProtKB">
        <authorList>
            <consortium name="RefSeq"/>
        </authorList>
    </citation>
    <scope>IDENTIFICATION</scope>
</reference>
<keyword evidence="5" id="KW-0862">Zinc</keyword>
<dbReference type="KEGG" id="csol:105366884"/>
<dbReference type="InterPro" id="IPR000315">
    <property type="entry name" value="Znf_B-box"/>
</dbReference>
<feature type="domain" description="RING-type" evidence="8">
    <location>
        <begin position="27"/>
        <end position="67"/>
    </location>
</feature>
<evidence type="ECO:0000313" key="11">
    <source>
        <dbReference type="Proteomes" id="UP000695007"/>
    </source>
</evidence>
<dbReference type="InterPro" id="IPR001841">
    <property type="entry name" value="Znf_RING"/>
</dbReference>
<dbReference type="SUPFAM" id="SSF57850">
    <property type="entry name" value="RING/U-box"/>
    <property type="match status" value="1"/>
</dbReference>
<sequence length="863" mass="98778">MGSQEVQMSSKNADEHSVDTLAEVFRCFICMEKLKDAHLCPHCSKLCCYICIRRWLTEQRSQCPHCRAGLRLHELVNCRWVEEVTQQLDTLQAVSISNSRLEDSMKDRCSIHREKLTVFCWTCQKCICHQCALWGGTHSGHIFKPLEEVYESHVIQIKSEIGQLKHRLMELITFIREVEQHIESIRAAKDEKVREIRSVVELIIARLDSQLKTKLLTLMGQKNSLAIETQQLETLLQNIDELLHSSSRSELITRSTEWSHIVYQICKKPMTSFKFATVPADFPNEIVPGYDSATFALQNFSQLQLKGDPVYSAPLHVNGLSWRLKVYPNGNGVVQGNYLSVFLELSTGLQETSKYEYKVEMIHQGTQDTSKTIVREFASDFEIGECWGYNRFFRLDLLATEGYLNTELDTLILRFQVRSPTFYQRCRDQQWYINQLLTIQNQYATQMNELKERLMIEISRSTAITSEYDAIIENSNTQPKQHNQIAGKSNDADTPCSLKTNPIIIPDSNFILRILQNDISTTYSPNEVWKMVPLCGIDKLTNVSPIGSMSRLSFVSKANIEQFSSIYNCTNKTQSKINVHDVLKEGSTDVESHSPKSLDVSFSIFNLPYSNASSSIHSSASEELNEYNLYMDECSHIETNLTLLTNHLNDNDADDETISGENDIDVETLVPVLHNKERICLKNLEIPNSINRIDNHANREYRSIRDIITFNAEDNKNASQKHLSTNHQTYLPTPSDTNCSGIDSDKMIEFEQLLEHMEFLTTDDVAICVDNQRQQRLLNRKSNSDSRNMKVPFSLTETFNSNEVHEATESTKNLLPVSISSSNNNNCVPSPRHYKTSKKKYSSTSFQIPFNPSEKLNKNISNK</sequence>
<dbReference type="InterPro" id="IPR037299">
    <property type="entry name" value="TRIM37_MATH"/>
</dbReference>
<dbReference type="Gene3D" id="3.30.160.60">
    <property type="entry name" value="Classic Zinc Finger"/>
    <property type="match status" value="1"/>
</dbReference>
<dbReference type="GO" id="GO:0016235">
    <property type="term" value="C:aggresome"/>
    <property type="evidence" value="ECO:0007669"/>
    <property type="project" value="TreeGrafter"/>
</dbReference>
<dbReference type="GeneID" id="105366884"/>
<evidence type="ECO:0000259" key="10">
    <source>
        <dbReference type="PROSITE" id="PS50144"/>
    </source>
</evidence>
<feature type="domain" description="B box-type" evidence="9">
    <location>
        <begin position="104"/>
        <end position="146"/>
    </location>
</feature>
<dbReference type="SUPFAM" id="SSF49599">
    <property type="entry name" value="TRAF domain-like"/>
    <property type="match status" value="1"/>
</dbReference>
<dbReference type="SMART" id="SM00336">
    <property type="entry name" value="BBOX"/>
    <property type="match status" value="1"/>
</dbReference>
<dbReference type="Pfam" id="PF22486">
    <property type="entry name" value="MATH_2"/>
    <property type="match status" value="1"/>
</dbReference>
<dbReference type="PANTHER" id="PTHR36754:SF2">
    <property type="entry name" value="E3 UBIQUITIN-PROTEIN LIGASE TRIM37"/>
    <property type="match status" value="1"/>
</dbReference>
<feature type="compositionally biased region" description="Low complexity" evidence="7">
    <location>
        <begin position="815"/>
        <end position="831"/>
    </location>
</feature>
<dbReference type="GO" id="GO:0031625">
    <property type="term" value="F:ubiquitin protein ligase binding"/>
    <property type="evidence" value="ECO:0007669"/>
    <property type="project" value="TreeGrafter"/>
</dbReference>
<feature type="region of interest" description="Disordered" evidence="7">
    <location>
        <begin position="815"/>
        <end position="863"/>
    </location>
</feature>
<gene>
    <name evidence="12" type="primary">LOC105366884</name>
</gene>
<keyword evidence="3" id="KW-0479">Metal-binding</keyword>
<dbReference type="SUPFAM" id="SSF57845">
    <property type="entry name" value="B-box zinc-binding domain"/>
    <property type="match status" value="1"/>
</dbReference>
<dbReference type="GO" id="GO:0008270">
    <property type="term" value="F:zinc ion binding"/>
    <property type="evidence" value="ECO:0007669"/>
    <property type="project" value="UniProtKB-KW"/>
</dbReference>
<keyword evidence="11" id="KW-1185">Reference proteome</keyword>
<dbReference type="CDD" id="cd16619">
    <property type="entry name" value="mRING-HC-C4C4_TRIM37_C-VIII"/>
    <property type="match status" value="1"/>
</dbReference>
<dbReference type="InterPro" id="IPR053003">
    <property type="entry name" value="TRIM_RBCC_E3_ubiq-ligases"/>
</dbReference>
<dbReference type="Gene3D" id="2.60.210.10">
    <property type="entry name" value="Apoptosis, Tumor Necrosis Factor Receptor Associated Protein 2, Chain A"/>
    <property type="match status" value="1"/>
</dbReference>
<keyword evidence="2" id="KW-0963">Cytoplasm</keyword>
<evidence type="ECO:0000256" key="6">
    <source>
        <dbReference type="PROSITE-ProRule" id="PRU00024"/>
    </source>
</evidence>
<comment type="subcellular location">
    <subcellularLocation>
        <location evidence="1">Cytoplasm</location>
    </subcellularLocation>
</comment>
<organism evidence="11 12">
    <name type="scientific">Ceratosolen solmsi marchali</name>
    <dbReference type="NCBI Taxonomy" id="326594"/>
    <lineage>
        <taxon>Eukaryota</taxon>
        <taxon>Metazoa</taxon>
        <taxon>Ecdysozoa</taxon>
        <taxon>Arthropoda</taxon>
        <taxon>Hexapoda</taxon>
        <taxon>Insecta</taxon>
        <taxon>Pterygota</taxon>
        <taxon>Neoptera</taxon>
        <taxon>Endopterygota</taxon>
        <taxon>Hymenoptera</taxon>
        <taxon>Apocrita</taxon>
        <taxon>Proctotrupomorpha</taxon>
        <taxon>Chalcidoidea</taxon>
        <taxon>Agaonidae</taxon>
        <taxon>Agaoninae</taxon>
        <taxon>Ceratosolen</taxon>
    </lineage>
</organism>
<evidence type="ECO:0000256" key="2">
    <source>
        <dbReference type="ARBA" id="ARBA00022490"/>
    </source>
</evidence>
<proteinExistence type="predicted"/>
<dbReference type="GO" id="GO:0005164">
    <property type="term" value="F:tumor necrosis factor receptor binding"/>
    <property type="evidence" value="ECO:0007669"/>
    <property type="project" value="TreeGrafter"/>
</dbReference>
<protein>
    <submittedName>
        <fullName evidence="12">E3 ubiquitin-protein ligase TRIM37-like</fullName>
    </submittedName>
</protein>
<dbReference type="GO" id="GO:0061630">
    <property type="term" value="F:ubiquitin protein ligase activity"/>
    <property type="evidence" value="ECO:0007669"/>
    <property type="project" value="TreeGrafter"/>
</dbReference>
<dbReference type="CDD" id="cd03773">
    <property type="entry name" value="MATH_TRIM37"/>
    <property type="match status" value="1"/>
</dbReference>
<evidence type="ECO:0000256" key="4">
    <source>
        <dbReference type="ARBA" id="ARBA00022771"/>
    </source>
</evidence>
<dbReference type="InterPro" id="IPR008974">
    <property type="entry name" value="TRAF-like"/>
</dbReference>
<evidence type="ECO:0000259" key="8">
    <source>
        <dbReference type="PROSITE" id="PS50089"/>
    </source>
</evidence>
<dbReference type="RefSeq" id="XP_011503781.1">
    <property type="nucleotide sequence ID" value="XM_011505479.1"/>
</dbReference>
<feature type="compositionally biased region" description="Basic residues" evidence="7">
    <location>
        <begin position="832"/>
        <end position="841"/>
    </location>
</feature>
<evidence type="ECO:0000259" key="9">
    <source>
        <dbReference type="PROSITE" id="PS50119"/>
    </source>
</evidence>
<evidence type="ECO:0000313" key="12">
    <source>
        <dbReference type="RefSeq" id="XP_011503781.1"/>
    </source>
</evidence>
<name>A0AAJ6YTA5_9HYME</name>
<evidence type="ECO:0000256" key="5">
    <source>
        <dbReference type="ARBA" id="ARBA00022833"/>
    </source>
</evidence>
<evidence type="ECO:0000256" key="7">
    <source>
        <dbReference type="SAM" id="MobiDB-lite"/>
    </source>
</evidence>
<dbReference type="SMART" id="SM00061">
    <property type="entry name" value="MATH"/>
    <property type="match status" value="1"/>
</dbReference>
<evidence type="ECO:0000256" key="1">
    <source>
        <dbReference type="ARBA" id="ARBA00004496"/>
    </source>
</evidence>
<dbReference type="PROSITE" id="PS50119">
    <property type="entry name" value="ZF_BBOX"/>
    <property type="match status" value="1"/>
</dbReference>